<dbReference type="InterPro" id="IPR005183">
    <property type="entry name" value="DUF305_CopM-like"/>
</dbReference>
<dbReference type="Gene3D" id="1.20.1260.10">
    <property type="match status" value="1"/>
</dbReference>
<protein>
    <submittedName>
        <fullName evidence="2">Uncharacterized protein (DUF305 family)</fullName>
    </submittedName>
</protein>
<feature type="domain" description="DUF305" evidence="1">
    <location>
        <begin position="82"/>
        <end position="142"/>
    </location>
</feature>
<reference evidence="2 3" key="1">
    <citation type="submission" date="2020-08" db="EMBL/GenBank/DDBJ databases">
        <title>Genomic Encyclopedia of Type Strains, Phase IV (KMG-IV): sequencing the most valuable type-strain genomes for metagenomic binning, comparative biology and taxonomic classification.</title>
        <authorList>
            <person name="Goeker M."/>
        </authorList>
    </citation>
    <scope>NUCLEOTIDE SEQUENCE [LARGE SCALE GENOMIC DNA]</scope>
    <source>
        <strain evidence="2 3">DSM 4731</strain>
    </source>
</reference>
<evidence type="ECO:0000313" key="3">
    <source>
        <dbReference type="Proteomes" id="UP000527324"/>
    </source>
</evidence>
<organism evidence="2 3">
    <name type="scientific">Brevundimonas aurantiaca</name>
    <dbReference type="NCBI Taxonomy" id="74316"/>
    <lineage>
        <taxon>Bacteria</taxon>
        <taxon>Pseudomonadati</taxon>
        <taxon>Pseudomonadota</taxon>
        <taxon>Alphaproteobacteria</taxon>
        <taxon>Caulobacterales</taxon>
        <taxon>Caulobacteraceae</taxon>
        <taxon>Brevundimonas</taxon>
    </lineage>
</organism>
<name>A0A7W9C3X5_9CAUL</name>
<dbReference type="RefSeq" id="WP_054766318.1">
    <property type="nucleotide sequence ID" value="NZ_CAJFZW010000014.1"/>
</dbReference>
<keyword evidence="3" id="KW-1185">Reference proteome</keyword>
<evidence type="ECO:0000259" key="1">
    <source>
        <dbReference type="Pfam" id="PF03713"/>
    </source>
</evidence>
<dbReference type="Pfam" id="PF03713">
    <property type="entry name" value="DUF305"/>
    <property type="match status" value="1"/>
</dbReference>
<accession>A0A7W9C3X5</accession>
<dbReference type="InterPro" id="IPR012347">
    <property type="entry name" value="Ferritin-like"/>
</dbReference>
<dbReference type="EMBL" id="JACHOQ010000001">
    <property type="protein sequence ID" value="MBB5738562.1"/>
    <property type="molecule type" value="Genomic_DNA"/>
</dbReference>
<dbReference type="Proteomes" id="UP000527324">
    <property type="component" value="Unassembled WGS sequence"/>
</dbReference>
<dbReference type="PANTHER" id="PTHR36933">
    <property type="entry name" value="SLL0788 PROTEIN"/>
    <property type="match status" value="1"/>
</dbReference>
<evidence type="ECO:0000313" key="2">
    <source>
        <dbReference type="EMBL" id="MBB5738562.1"/>
    </source>
</evidence>
<dbReference type="PANTHER" id="PTHR36933:SF1">
    <property type="entry name" value="SLL0788 PROTEIN"/>
    <property type="match status" value="1"/>
</dbReference>
<dbReference type="AlphaFoldDB" id="A0A7W9C3X5"/>
<gene>
    <name evidence="2" type="ORF">GGQ93_000253</name>
</gene>
<comment type="caution">
    <text evidence="2">The sequence shown here is derived from an EMBL/GenBank/DDBJ whole genome shotgun (WGS) entry which is preliminary data.</text>
</comment>
<sequence length="146" mass="15859">MKRSGWVGVIALFLLISAFGFGMLSRQNATRPQAGTPVDARPIDAHAGHADAAADSPATRSFKEANERMHLAMEIDYSGDADVDFMRGMIAHHEGAVAMARIALEHGKDAEVRGLAEEVIRTQEAEIVRMRVWLANRAGRPVEPAV</sequence>
<proteinExistence type="predicted"/>